<organism evidence="3 4">
    <name type="scientific">Amycolatopsis acidiphila</name>
    <dbReference type="NCBI Taxonomy" id="715473"/>
    <lineage>
        <taxon>Bacteria</taxon>
        <taxon>Bacillati</taxon>
        <taxon>Actinomycetota</taxon>
        <taxon>Actinomycetes</taxon>
        <taxon>Pseudonocardiales</taxon>
        <taxon>Pseudonocardiaceae</taxon>
        <taxon>Amycolatopsis</taxon>
    </lineage>
</organism>
<dbReference type="EMBL" id="VJZA01000009">
    <property type="protein sequence ID" value="TVT23817.1"/>
    <property type="molecule type" value="Genomic_DNA"/>
</dbReference>
<evidence type="ECO:0000259" key="2">
    <source>
        <dbReference type="Pfam" id="PF09587"/>
    </source>
</evidence>
<dbReference type="PANTHER" id="PTHR33393">
    <property type="entry name" value="POLYGLUTAMINE SYNTHESIS ACCESSORY PROTEIN RV0574C-RELATED"/>
    <property type="match status" value="1"/>
</dbReference>
<dbReference type="Proteomes" id="UP000318578">
    <property type="component" value="Unassembled WGS sequence"/>
</dbReference>
<comment type="caution">
    <text evidence="3">The sequence shown here is derived from an EMBL/GenBank/DDBJ whole genome shotgun (WGS) entry which is preliminary data.</text>
</comment>
<evidence type="ECO:0000256" key="1">
    <source>
        <dbReference type="SAM" id="MobiDB-lite"/>
    </source>
</evidence>
<sequence length="243" mass="26252">MPDQFGGHAEVDVTAGGDRFTARTHDSTVTPEHFAGRRSVPGSAFRQIRNPRYVRMGEDSFRLRAKRRASSVAVEPGEQHEGGLLRVRPRGRRRYCELASLEAFGVVLPWSSATSGGPGAGRRSASTFPACSPGRATWFTTERSFVMAARNGLTITAVGDVFLDRDQPGSAFDHVSDLFHDADLAFANLEGVYAESWERAPSAGVPLTADPGFVGHLAKSGLNVFSLANNHSGRRFRRAAAHA</sequence>
<keyword evidence="4" id="KW-1185">Reference proteome</keyword>
<dbReference type="InterPro" id="IPR019079">
    <property type="entry name" value="Capsule_synth_CapA"/>
</dbReference>
<dbReference type="PANTHER" id="PTHR33393:SF13">
    <property type="entry name" value="PGA BIOSYNTHESIS PROTEIN CAPA"/>
    <property type="match status" value="1"/>
</dbReference>
<accession>A0A558AHU1</accession>
<dbReference type="InterPro" id="IPR052169">
    <property type="entry name" value="CW_Biosynth-Accessory"/>
</dbReference>
<name>A0A558AHU1_9PSEU</name>
<evidence type="ECO:0000313" key="3">
    <source>
        <dbReference type="EMBL" id="TVT23817.1"/>
    </source>
</evidence>
<protein>
    <recommendedName>
        <fullName evidence="2">Capsule synthesis protein CapA domain-containing protein</fullName>
    </recommendedName>
</protein>
<feature type="domain" description="Capsule synthesis protein CapA" evidence="2">
    <location>
        <begin position="154"/>
        <end position="232"/>
    </location>
</feature>
<reference evidence="3 4" key="1">
    <citation type="submission" date="2019-07" db="EMBL/GenBank/DDBJ databases">
        <title>New species of Amycolatopsis and Streptomyces.</title>
        <authorList>
            <person name="Duangmal K."/>
            <person name="Teo W.F.A."/>
            <person name="Lipun K."/>
        </authorList>
    </citation>
    <scope>NUCLEOTIDE SEQUENCE [LARGE SCALE GENOMIC DNA]</scope>
    <source>
        <strain evidence="3 4">JCM 30562</strain>
    </source>
</reference>
<gene>
    <name evidence="3" type="ORF">FNH06_08065</name>
</gene>
<dbReference type="AlphaFoldDB" id="A0A558AHU1"/>
<dbReference type="OrthoDB" id="5405713at2"/>
<feature type="region of interest" description="Disordered" evidence="1">
    <location>
        <begin position="21"/>
        <end position="40"/>
    </location>
</feature>
<dbReference type="Pfam" id="PF09587">
    <property type="entry name" value="PGA_cap"/>
    <property type="match status" value="1"/>
</dbReference>
<evidence type="ECO:0000313" key="4">
    <source>
        <dbReference type="Proteomes" id="UP000318578"/>
    </source>
</evidence>
<proteinExistence type="predicted"/>